<feature type="compositionally biased region" description="Low complexity" evidence="3">
    <location>
        <begin position="823"/>
        <end position="838"/>
    </location>
</feature>
<dbReference type="SUPFAM" id="SSF50965">
    <property type="entry name" value="Galactose oxidase, central domain"/>
    <property type="match status" value="1"/>
</dbReference>
<accession>F0XGV1</accession>
<organism evidence="7">
    <name type="scientific">Grosmannia clavigera (strain kw1407 / UAMH 11150)</name>
    <name type="common">Blue stain fungus</name>
    <name type="synonym">Graphiocladiella clavigera</name>
    <dbReference type="NCBI Taxonomy" id="655863"/>
    <lineage>
        <taxon>Eukaryota</taxon>
        <taxon>Fungi</taxon>
        <taxon>Dikarya</taxon>
        <taxon>Ascomycota</taxon>
        <taxon>Pezizomycotina</taxon>
        <taxon>Sordariomycetes</taxon>
        <taxon>Sordariomycetidae</taxon>
        <taxon>Ophiostomatales</taxon>
        <taxon>Ophiostomataceae</taxon>
        <taxon>Leptographium</taxon>
    </lineage>
</organism>
<feature type="chain" id="PRO_5003260614" description="Kelch repeat protein" evidence="5">
    <location>
        <begin position="17"/>
        <end position="885"/>
    </location>
</feature>
<protein>
    <recommendedName>
        <fullName evidence="8">Kelch repeat protein</fullName>
    </recommendedName>
</protein>
<dbReference type="PANTHER" id="PTHR46228:SF2">
    <property type="entry name" value="KELCH REPEAT PROTEIN (AFU_ORTHOLOGUE AFUA_4G14350)"/>
    <property type="match status" value="1"/>
</dbReference>
<keyword evidence="4" id="KW-0812">Transmembrane</keyword>
<dbReference type="eggNOG" id="ENOG502SIX7">
    <property type="taxonomic scope" value="Eukaryota"/>
</dbReference>
<keyword evidence="7" id="KW-1185">Reference proteome</keyword>
<feature type="compositionally biased region" description="Low complexity" evidence="3">
    <location>
        <begin position="467"/>
        <end position="476"/>
    </location>
</feature>
<dbReference type="InterPro" id="IPR015915">
    <property type="entry name" value="Kelch-typ_b-propeller"/>
</dbReference>
<keyword evidence="4" id="KW-1133">Transmembrane helix</keyword>
<evidence type="ECO:0000256" key="5">
    <source>
        <dbReference type="SAM" id="SignalP"/>
    </source>
</evidence>
<dbReference type="STRING" id="655863.F0XGV1"/>
<evidence type="ECO:0000313" key="7">
    <source>
        <dbReference type="Proteomes" id="UP000007796"/>
    </source>
</evidence>
<reference evidence="6 7" key="1">
    <citation type="journal article" date="2011" name="Proc. Natl. Acad. Sci. U.S.A.">
        <title>Genome and transcriptome analyses of the mountain pine beetle-fungal symbiont Grosmannia clavigera, a lodgepole pine pathogen.</title>
        <authorList>
            <person name="DiGuistini S."/>
            <person name="Wang Y."/>
            <person name="Liao N.Y."/>
            <person name="Taylor G."/>
            <person name="Tanguay P."/>
            <person name="Feau N."/>
            <person name="Henrissat B."/>
            <person name="Chan S.K."/>
            <person name="Hesse-Orce U."/>
            <person name="Alamouti S.M."/>
            <person name="Tsui C.K.M."/>
            <person name="Docking R.T."/>
            <person name="Levasseur A."/>
            <person name="Haridas S."/>
            <person name="Robertson G."/>
            <person name="Birol I."/>
            <person name="Holt R.A."/>
            <person name="Marra M.A."/>
            <person name="Hamelin R.C."/>
            <person name="Hirst M."/>
            <person name="Jones S.J.M."/>
            <person name="Bohlmann J."/>
            <person name="Breuil C."/>
        </authorList>
    </citation>
    <scope>NUCLEOTIDE SEQUENCE [LARGE SCALE GENOMIC DNA]</scope>
    <source>
        <strain evidence="7">kw1407 / UAMH 11150</strain>
    </source>
</reference>
<dbReference type="RefSeq" id="XP_014172655.1">
    <property type="nucleotide sequence ID" value="XM_014317180.1"/>
</dbReference>
<sequence>MRLLAVVSGFVAGAAAQLSGWSSDQVNTTICYWGQLRGIKLFQSGVILTLNFSIPFNTSQNISALFGQLNKGPEGSGAGNLAPNYVDGALLSNDHEMFLFGGALANTDSYTPPDDKQVFYYRQSQYGVNRTFFSGFGFVDLPSGSTRYITYGGAANAPSENKAWYFSGMRSPDWGAIYQTSANQSVKPSNISNTLFTLDMTTQQGEFFENRTLTGSARGRASPELVWVPVGEQGILVAIGGVVYPDFVTTVHQSSNATASKAQSPEFMTTIDVYDVFNKTWYQQTTTGGGPGQLALACSVLATAADASSFNIYLYGGYDGLAAFDDYSDDVWVLSLPSFTWTQVFAGNTSHGRAGHRCLLPYPDQMFVVGGSATMSETEPCAEGGILQVFNLSSTEWLTSYNPEKWSNYTVPDAVVKVIGGNGQGGATATEPAVSGGWDTAALGAVFSTAYKTSIPTYYPYSLATTTTSGTNSTSTAVPTPKATGSHGSKVPSFLPPLLGVICGLMALSLCVLGFVLYRRRALLRRGSQSGGRRSSRGVDGARSDATYDTRANMVINWLLGITSVKRSPTTTGASAYSETLDGTTGSPSSPEMEQLHGGSPRAYHASGSRSGTSDGSRHLAAVEVPDTAIAEMMADTHHPVAELSGESSSAGAASSRFGRGEKVVSFVSSAAELESTTDSRRHGRRGSAVVPAVIPEAATARPDSPPLSTAGLARVYLPPSRSGSVGLAPTPPISASAPTPSSPSTESASPGVGSGSRRRQRESSISELSDSDRRHLRQGSEGGDSVNSGTSSLVSPSTPQTAAAIPVLAGAATMGRPHPIPEAAAAEEAAEAETATGAGAGPQTNIPPPSLIAQQSAPVPPSPGGSLGTLRRSIFRESEEDMSG</sequence>
<feature type="compositionally biased region" description="Polar residues" evidence="3">
    <location>
        <begin position="569"/>
        <end position="592"/>
    </location>
</feature>
<dbReference type="AlphaFoldDB" id="F0XGV1"/>
<dbReference type="EMBL" id="GL629769">
    <property type="protein sequence ID" value="EFX03173.1"/>
    <property type="molecule type" value="Genomic_DNA"/>
</dbReference>
<evidence type="ECO:0000256" key="3">
    <source>
        <dbReference type="SAM" id="MobiDB-lite"/>
    </source>
</evidence>
<feature type="region of interest" description="Disordered" evidence="3">
    <location>
        <begin position="569"/>
        <end position="618"/>
    </location>
</feature>
<evidence type="ECO:0000256" key="1">
    <source>
        <dbReference type="ARBA" id="ARBA00022441"/>
    </source>
</evidence>
<dbReference type="PANTHER" id="PTHR46228">
    <property type="entry name" value="KELCH DOMAIN-CONTAINING PROTEIN"/>
    <property type="match status" value="1"/>
</dbReference>
<dbReference type="InterPro" id="IPR011043">
    <property type="entry name" value="Gal_Oxase/kelch_b-propeller"/>
</dbReference>
<dbReference type="HOGENOM" id="CLU_012508_1_0_1"/>
<feature type="compositionally biased region" description="Polar residues" evidence="3">
    <location>
        <begin position="786"/>
        <end position="802"/>
    </location>
</feature>
<dbReference type="InParanoid" id="F0XGV1"/>
<keyword evidence="4" id="KW-0472">Membrane</keyword>
<evidence type="ECO:0000256" key="2">
    <source>
        <dbReference type="ARBA" id="ARBA00022737"/>
    </source>
</evidence>
<dbReference type="OrthoDB" id="10251809at2759"/>
<proteinExistence type="predicted"/>
<evidence type="ECO:0000256" key="4">
    <source>
        <dbReference type="SAM" id="Phobius"/>
    </source>
</evidence>
<feature type="region of interest" description="Disordered" evidence="3">
    <location>
        <begin position="722"/>
        <end position="885"/>
    </location>
</feature>
<dbReference type="GeneID" id="25976166"/>
<feature type="transmembrane region" description="Helical" evidence="4">
    <location>
        <begin position="494"/>
        <end position="518"/>
    </location>
</feature>
<evidence type="ECO:0000313" key="6">
    <source>
        <dbReference type="EMBL" id="EFX03173.1"/>
    </source>
</evidence>
<keyword evidence="2" id="KW-0677">Repeat</keyword>
<feature type="signal peptide" evidence="5">
    <location>
        <begin position="1"/>
        <end position="16"/>
    </location>
</feature>
<dbReference type="Proteomes" id="UP000007796">
    <property type="component" value="Unassembled WGS sequence"/>
</dbReference>
<feature type="region of interest" description="Disordered" evidence="3">
    <location>
        <begin position="467"/>
        <end position="489"/>
    </location>
</feature>
<keyword evidence="1" id="KW-0880">Kelch repeat</keyword>
<gene>
    <name evidence="6" type="ORF">CMQ_3102</name>
</gene>
<keyword evidence="5" id="KW-0732">Signal</keyword>
<name>F0XGV1_GROCL</name>
<dbReference type="Gene3D" id="2.120.10.80">
    <property type="entry name" value="Kelch-type beta propeller"/>
    <property type="match status" value="1"/>
</dbReference>
<evidence type="ECO:0008006" key="8">
    <source>
        <dbReference type="Google" id="ProtNLM"/>
    </source>
</evidence>
<feature type="compositionally biased region" description="Low complexity" evidence="3">
    <location>
        <begin position="734"/>
        <end position="752"/>
    </location>
</feature>